<evidence type="ECO:0000313" key="2">
    <source>
        <dbReference type="EMBL" id="OMD49582.1"/>
    </source>
</evidence>
<feature type="transmembrane region" description="Helical" evidence="1">
    <location>
        <begin position="73"/>
        <end position="93"/>
    </location>
</feature>
<name>A0ABX3HKG0_PAEBO</name>
<organism evidence="2 3">
    <name type="scientific">Paenibacillus borealis</name>
    <dbReference type="NCBI Taxonomy" id="160799"/>
    <lineage>
        <taxon>Bacteria</taxon>
        <taxon>Bacillati</taxon>
        <taxon>Bacillota</taxon>
        <taxon>Bacilli</taxon>
        <taxon>Bacillales</taxon>
        <taxon>Paenibacillaceae</taxon>
        <taxon>Paenibacillus</taxon>
    </lineage>
</organism>
<sequence length="115" mass="12913">MGRGRSLSLKSLWQMVTFYCTTGLLSIMIIPILATIAYGFGFSAVLILLAGVIRSFGVSWINMNLGNGYEVPYAWSIPVALLFSLFVGGIAFISRKYLLIYMKFLSRQYSRLIPR</sequence>
<protein>
    <submittedName>
        <fullName evidence="2">Uncharacterized protein</fullName>
    </submittedName>
</protein>
<evidence type="ECO:0000256" key="1">
    <source>
        <dbReference type="SAM" id="Phobius"/>
    </source>
</evidence>
<evidence type="ECO:0000313" key="3">
    <source>
        <dbReference type="Proteomes" id="UP000187412"/>
    </source>
</evidence>
<feature type="transmembrane region" description="Helical" evidence="1">
    <location>
        <begin position="12"/>
        <end position="33"/>
    </location>
</feature>
<accession>A0ABX3HKG0</accession>
<reference evidence="2 3" key="1">
    <citation type="submission" date="2016-10" db="EMBL/GenBank/DDBJ databases">
        <title>Paenibacillus species isolates.</title>
        <authorList>
            <person name="Beno S.M."/>
        </authorList>
    </citation>
    <scope>NUCLEOTIDE SEQUENCE [LARGE SCALE GENOMIC DNA]</scope>
    <source>
        <strain evidence="2 3">FSL H7-0744</strain>
    </source>
</reference>
<comment type="caution">
    <text evidence="2">The sequence shown here is derived from an EMBL/GenBank/DDBJ whole genome shotgun (WGS) entry which is preliminary data.</text>
</comment>
<dbReference type="Proteomes" id="UP000187412">
    <property type="component" value="Unassembled WGS sequence"/>
</dbReference>
<proteinExistence type="predicted"/>
<dbReference type="EMBL" id="MPTB01000009">
    <property type="protein sequence ID" value="OMD49582.1"/>
    <property type="molecule type" value="Genomic_DNA"/>
</dbReference>
<keyword evidence="1" id="KW-0472">Membrane</keyword>
<gene>
    <name evidence="2" type="ORF">BSK56_09320</name>
</gene>
<keyword evidence="1" id="KW-1133">Transmembrane helix</keyword>
<keyword evidence="3" id="KW-1185">Reference proteome</keyword>
<feature type="transmembrane region" description="Helical" evidence="1">
    <location>
        <begin position="40"/>
        <end position="61"/>
    </location>
</feature>
<keyword evidence="1" id="KW-0812">Transmembrane</keyword>